<dbReference type="Pfam" id="PF00364">
    <property type="entry name" value="Biotin_lipoyl"/>
    <property type="match status" value="1"/>
</dbReference>
<dbReference type="EC" id="6.4.1.7" evidence="10"/>
<keyword evidence="2" id="KW-0444">Lipid biosynthesis</keyword>
<keyword evidence="6" id="KW-0092">Biotin</keyword>
<dbReference type="PROSITE" id="PS50968">
    <property type="entry name" value="BIOTINYL_LIPOYL"/>
    <property type="match status" value="1"/>
</dbReference>
<dbReference type="Pfam" id="PF02436">
    <property type="entry name" value="PYC_OADA"/>
    <property type="match status" value="1"/>
</dbReference>
<organism evidence="10 11">
    <name type="scientific">Moorella mulderi DSM 14980</name>
    <dbReference type="NCBI Taxonomy" id="1122241"/>
    <lineage>
        <taxon>Bacteria</taxon>
        <taxon>Bacillati</taxon>
        <taxon>Bacillota</taxon>
        <taxon>Clostridia</taxon>
        <taxon>Neomoorellales</taxon>
        <taxon>Neomoorellaceae</taxon>
        <taxon>Neomoorella</taxon>
    </lineage>
</organism>
<dbReference type="SUPFAM" id="SSF51230">
    <property type="entry name" value="Single hybrid motif"/>
    <property type="match status" value="1"/>
</dbReference>
<evidence type="ECO:0000256" key="3">
    <source>
        <dbReference type="ARBA" id="ARBA00022832"/>
    </source>
</evidence>
<feature type="domain" description="Lipoyl-binding" evidence="8">
    <location>
        <begin position="539"/>
        <end position="615"/>
    </location>
</feature>
<evidence type="ECO:0000259" key="8">
    <source>
        <dbReference type="PROSITE" id="PS50968"/>
    </source>
</evidence>
<dbReference type="PRINTS" id="PR01071">
    <property type="entry name" value="ACOABIOTINCC"/>
</dbReference>
<sequence>MSQLKITDTTLRDGHQSLWATRMTTADMLPIIEKIDSVGYHSLEVWGGATFDVCMRFLDEDPWERLRTLKKYARKTPLQMLLRAQSLVGYQLYPDDVVRAFIARAVANGIDIIRIFDALNDLRNMEVPIAAAKKEGAHVQGTVVYTISPVHTTEHYLQTALELESMGVDSICIKDMAGLLAPFEAYELVKLFKEKLHVPIQLHSHYIGGLAVGAYLEAARAGVDVVDTASVPLAFGASQPPVETVVRALAGTPYDTGLDLNLLFEIARYFDDLRRELGYERGVTRITDMWVFQHQVPGGMISNLVSQLKEQKAADRINEVLAEIPRVRADLGYPPLVTPTSQIVGTQAVLNVLLGQRYKMVPGEVKNYVRGLYGRPPVPISEEIRRLIIGDEEPIQGRPADILPPRLEEARQEIGDLARNEEDVISYALFPQVARKFFEDRRAGRLQPGRRNLKPQAGVKAEAGGTKKMDLKDITQLIKALEETGITELNLESDGVKIMIRRGGDQGGTAGPAPAVQVTTDAKPGAQGDKPLAQTPQDIVEVRAPMVGTFYRAPAPDAPPFVEVGTRVKPGQTLCIIEAMKLMNELTAETAGQVVRILAENGQPVEYGQVLFHLKKE</sequence>
<protein>
    <submittedName>
        <fullName evidence="10">2-oxoglutarate carboxylase large subunit</fullName>
        <ecNumber evidence="10">6.4.1.7</ecNumber>
    </submittedName>
</protein>
<keyword evidence="5" id="KW-0275">Fatty acid biosynthesis</keyword>
<evidence type="ECO:0000313" key="10">
    <source>
        <dbReference type="EMBL" id="KYH31663.1"/>
    </source>
</evidence>
<evidence type="ECO:0000256" key="7">
    <source>
        <dbReference type="SAM" id="MobiDB-lite"/>
    </source>
</evidence>
<dbReference type="InterPro" id="IPR013785">
    <property type="entry name" value="Aldolase_TIM"/>
</dbReference>
<gene>
    <name evidence="10" type="primary">cfiA_1</name>
    <name evidence="10" type="ORF">MOMUL_22190</name>
</gene>
<dbReference type="PANTHER" id="PTHR43778:SF2">
    <property type="entry name" value="PYRUVATE CARBOXYLASE, MITOCHONDRIAL"/>
    <property type="match status" value="1"/>
</dbReference>
<evidence type="ECO:0000256" key="1">
    <source>
        <dbReference type="ARBA" id="ARBA00005194"/>
    </source>
</evidence>
<keyword evidence="3" id="KW-0276">Fatty acid metabolism</keyword>
<evidence type="ECO:0000256" key="2">
    <source>
        <dbReference type="ARBA" id="ARBA00022516"/>
    </source>
</evidence>
<evidence type="ECO:0000256" key="6">
    <source>
        <dbReference type="ARBA" id="ARBA00023267"/>
    </source>
</evidence>
<dbReference type="InterPro" id="IPR055268">
    <property type="entry name" value="PCB-like"/>
</dbReference>
<dbReference type="Gene3D" id="2.40.50.100">
    <property type="match status" value="1"/>
</dbReference>
<evidence type="ECO:0000259" key="9">
    <source>
        <dbReference type="PROSITE" id="PS50991"/>
    </source>
</evidence>
<feature type="region of interest" description="Disordered" evidence="7">
    <location>
        <begin position="503"/>
        <end position="534"/>
    </location>
</feature>
<dbReference type="NCBIfam" id="TIGR00531">
    <property type="entry name" value="BCCP"/>
    <property type="match status" value="1"/>
</dbReference>
<feature type="domain" description="Pyruvate carboxyltransferase" evidence="9">
    <location>
        <begin position="4"/>
        <end position="264"/>
    </location>
</feature>
<keyword evidence="10" id="KW-0436">Ligase</keyword>
<keyword evidence="11" id="KW-1185">Reference proteome</keyword>
<dbReference type="Pfam" id="PF00682">
    <property type="entry name" value="HMGL-like"/>
    <property type="match status" value="1"/>
</dbReference>
<dbReference type="InterPro" id="IPR001882">
    <property type="entry name" value="Biotin_BS"/>
</dbReference>
<keyword evidence="4" id="KW-0443">Lipid metabolism</keyword>
<proteinExistence type="predicted"/>
<dbReference type="EMBL" id="LTBC01000009">
    <property type="protein sequence ID" value="KYH31663.1"/>
    <property type="molecule type" value="Genomic_DNA"/>
</dbReference>
<accession>A0A151AVS9</accession>
<dbReference type="CDD" id="cd06850">
    <property type="entry name" value="biotinyl_domain"/>
    <property type="match status" value="1"/>
</dbReference>
<dbReference type="PANTHER" id="PTHR43778">
    <property type="entry name" value="PYRUVATE CARBOXYLASE"/>
    <property type="match status" value="1"/>
</dbReference>
<comment type="pathway">
    <text evidence="1">Lipid metabolism; fatty acid biosynthesis.</text>
</comment>
<evidence type="ECO:0000256" key="5">
    <source>
        <dbReference type="ARBA" id="ARBA00023160"/>
    </source>
</evidence>
<comment type="caution">
    <text evidence="10">The sequence shown here is derived from an EMBL/GenBank/DDBJ whole genome shotgun (WGS) entry which is preliminary data.</text>
</comment>
<dbReference type="PATRIC" id="fig|1122241.3.peg.2363"/>
<dbReference type="InterPro" id="IPR003379">
    <property type="entry name" value="Carboxylase_cons_dom"/>
</dbReference>
<dbReference type="SUPFAM" id="SSF89000">
    <property type="entry name" value="post-HMGL domain-like"/>
    <property type="match status" value="1"/>
</dbReference>
<dbReference type="SUPFAM" id="SSF51569">
    <property type="entry name" value="Aldolase"/>
    <property type="match status" value="1"/>
</dbReference>
<dbReference type="NCBIfam" id="NF006761">
    <property type="entry name" value="PRK09282.1"/>
    <property type="match status" value="1"/>
</dbReference>
<dbReference type="PROSITE" id="PS00188">
    <property type="entry name" value="BIOTIN"/>
    <property type="match status" value="1"/>
</dbReference>
<dbReference type="UniPathway" id="UPA00094"/>
<dbReference type="InterPro" id="IPR000089">
    <property type="entry name" value="Biotin_lipoyl"/>
</dbReference>
<dbReference type="GO" id="GO:0006633">
    <property type="term" value="P:fatty acid biosynthetic process"/>
    <property type="evidence" value="ECO:0007669"/>
    <property type="project" value="UniProtKB-UniPathway"/>
</dbReference>
<dbReference type="CDD" id="cd07937">
    <property type="entry name" value="DRE_TIM_PC_TC_5S"/>
    <property type="match status" value="1"/>
</dbReference>
<dbReference type="GO" id="GO:0009317">
    <property type="term" value="C:acetyl-CoA carboxylase complex"/>
    <property type="evidence" value="ECO:0007669"/>
    <property type="project" value="InterPro"/>
</dbReference>
<evidence type="ECO:0000256" key="4">
    <source>
        <dbReference type="ARBA" id="ARBA00023098"/>
    </source>
</evidence>
<dbReference type="InterPro" id="IPR011053">
    <property type="entry name" value="Single_hybrid_motif"/>
</dbReference>
<evidence type="ECO:0000313" key="11">
    <source>
        <dbReference type="Proteomes" id="UP000075670"/>
    </source>
</evidence>
<dbReference type="PROSITE" id="PS50991">
    <property type="entry name" value="PYR_CT"/>
    <property type="match status" value="1"/>
</dbReference>
<name>A0A151AVS9_9FIRM</name>
<dbReference type="Proteomes" id="UP000075670">
    <property type="component" value="Unassembled WGS sequence"/>
</dbReference>
<dbReference type="InterPro" id="IPR000891">
    <property type="entry name" value="PYR_CT"/>
</dbReference>
<dbReference type="GO" id="GO:0034029">
    <property type="term" value="F:2-oxoglutarate carboxylase activity"/>
    <property type="evidence" value="ECO:0007669"/>
    <property type="project" value="UniProtKB-EC"/>
</dbReference>
<dbReference type="AlphaFoldDB" id="A0A151AVS9"/>
<dbReference type="GO" id="GO:0006094">
    <property type="term" value="P:gluconeogenesis"/>
    <property type="evidence" value="ECO:0007669"/>
    <property type="project" value="TreeGrafter"/>
</dbReference>
<dbReference type="GO" id="GO:0003989">
    <property type="term" value="F:acetyl-CoA carboxylase activity"/>
    <property type="evidence" value="ECO:0007669"/>
    <property type="project" value="InterPro"/>
</dbReference>
<reference evidence="10 11" key="1">
    <citation type="submission" date="2016-02" db="EMBL/GenBank/DDBJ databases">
        <title>Genome sequence of Moorella mulderi DSM 14980.</title>
        <authorList>
            <person name="Poehlein A."/>
            <person name="Daniel R."/>
        </authorList>
    </citation>
    <scope>NUCLEOTIDE SEQUENCE [LARGE SCALE GENOMIC DNA]</scope>
    <source>
        <strain evidence="10 11">DSM 14980</strain>
    </source>
</reference>
<dbReference type="InterPro" id="IPR001249">
    <property type="entry name" value="AcCoA_biotinCC"/>
</dbReference>
<dbReference type="GO" id="GO:0004736">
    <property type="term" value="F:pyruvate carboxylase activity"/>
    <property type="evidence" value="ECO:0007669"/>
    <property type="project" value="UniProtKB-ARBA"/>
</dbReference>
<dbReference type="Gene3D" id="3.20.20.70">
    <property type="entry name" value="Aldolase class I"/>
    <property type="match status" value="1"/>
</dbReference>
<dbReference type="FunFam" id="2.40.50.100:FF:000003">
    <property type="entry name" value="Acetyl-CoA carboxylase biotin carboxyl carrier protein"/>
    <property type="match status" value="1"/>
</dbReference>